<name>A0AAE1LXD9_9HYPO</name>
<dbReference type="Proteomes" id="UP001273209">
    <property type="component" value="Unassembled WGS sequence"/>
</dbReference>
<gene>
    <name evidence="6" type="ORF">Triagg1_6878</name>
</gene>
<feature type="compositionally biased region" description="Polar residues" evidence="4">
    <location>
        <begin position="433"/>
        <end position="445"/>
    </location>
</feature>
<dbReference type="InterPro" id="IPR032640">
    <property type="entry name" value="AMPK1_CBM"/>
</dbReference>
<dbReference type="InterPro" id="IPR006828">
    <property type="entry name" value="ASC_dom"/>
</dbReference>
<dbReference type="SMART" id="SM01010">
    <property type="entry name" value="AMPKBI"/>
    <property type="match status" value="1"/>
</dbReference>
<dbReference type="AlphaFoldDB" id="A0AAE1LXD9"/>
<dbReference type="InterPro" id="IPR014756">
    <property type="entry name" value="Ig_E-set"/>
</dbReference>
<dbReference type="Pfam" id="PF16561">
    <property type="entry name" value="AMPK1_CBM"/>
    <property type="match status" value="1"/>
</dbReference>
<proteinExistence type="inferred from homology"/>
<dbReference type="Gene3D" id="2.60.40.10">
    <property type="entry name" value="Immunoglobulins"/>
    <property type="match status" value="1"/>
</dbReference>
<feature type="region of interest" description="Disordered" evidence="4">
    <location>
        <begin position="1"/>
        <end position="142"/>
    </location>
</feature>
<evidence type="ECO:0000256" key="1">
    <source>
        <dbReference type="ARBA" id="ARBA00004496"/>
    </source>
</evidence>
<dbReference type="SUPFAM" id="SSF81296">
    <property type="entry name" value="E set domains"/>
    <property type="match status" value="1"/>
</dbReference>
<feature type="compositionally biased region" description="Polar residues" evidence="4">
    <location>
        <begin position="222"/>
        <end position="235"/>
    </location>
</feature>
<dbReference type="GO" id="GO:0007165">
    <property type="term" value="P:signal transduction"/>
    <property type="evidence" value="ECO:0007669"/>
    <property type="project" value="TreeGrafter"/>
</dbReference>
<dbReference type="FunFam" id="2.60.40.10:FF:000562">
    <property type="entry name" value="Snf1 kinase complex beta-subunit Gal83"/>
    <property type="match status" value="1"/>
</dbReference>
<feature type="compositionally biased region" description="Basic and acidic residues" evidence="4">
    <location>
        <begin position="557"/>
        <end position="582"/>
    </location>
</feature>
<dbReference type="SUPFAM" id="SSF53335">
    <property type="entry name" value="S-adenosyl-L-methionine-dependent methyltransferases"/>
    <property type="match status" value="1"/>
</dbReference>
<dbReference type="Gene3D" id="6.20.250.60">
    <property type="match status" value="1"/>
</dbReference>
<keyword evidence="7" id="KW-1185">Reference proteome</keyword>
<organism evidence="6 7">
    <name type="scientific">Trichoderma aggressivum f. europaeum</name>
    <dbReference type="NCBI Taxonomy" id="173218"/>
    <lineage>
        <taxon>Eukaryota</taxon>
        <taxon>Fungi</taxon>
        <taxon>Dikarya</taxon>
        <taxon>Ascomycota</taxon>
        <taxon>Pezizomycotina</taxon>
        <taxon>Sordariomycetes</taxon>
        <taxon>Hypocreomycetidae</taxon>
        <taxon>Hypocreales</taxon>
        <taxon>Hypocreaceae</taxon>
        <taxon>Trichoderma</taxon>
    </lineage>
</organism>
<evidence type="ECO:0000313" key="7">
    <source>
        <dbReference type="Proteomes" id="UP001273209"/>
    </source>
</evidence>
<dbReference type="Pfam" id="PF04739">
    <property type="entry name" value="AMPKBI"/>
    <property type="match status" value="1"/>
</dbReference>
<keyword evidence="3" id="KW-0963">Cytoplasm</keyword>
<feature type="compositionally biased region" description="Basic and acidic residues" evidence="4">
    <location>
        <begin position="96"/>
        <end position="125"/>
    </location>
</feature>
<feature type="compositionally biased region" description="Polar residues" evidence="4">
    <location>
        <begin position="15"/>
        <end position="25"/>
    </location>
</feature>
<dbReference type="GO" id="GO:0019901">
    <property type="term" value="F:protein kinase binding"/>
    <property type="evidence" value="ECO:0007669"/>
    <property type="project" value="TreeGrafter"/>
</dbReference>
<reference evidence="6" key="1">
    <citation type="submission" date="2023-11" db="EMBL/GenBank/DDBJ databases">
        <title>The genome sequences of three competitors of mushroom-forming fungi.</title>
        <authorList>
            <person name="Beijen E."/>
            <person name="Ohm R.A."/>
        </authorList>
    </citation>
    <scope>NUCLEOTIDE SEQUENCE</scope>
    <source>
        <strain evidence="6">CBS 100526</strain>
    </source>
</reference>
<feature type="compositionally biased region" description="Polar residues" evidence="4">
    <location>
        <begin position="61"/>
        <end position="79"/>
    </location>
</feature>
<dbReference type="GeneID" id="87921455"/>
<dbReference type="CDD" id="cd02859">
    <property type="entry name" value="E_set_AMPKbeta_like_N"/>
    <property type="match status" value="1"/>
</dbReference>
<feature type="region of interest" description="Disordered" evidence="4">
    <location>
        <begin position="294"/>
        <end position="322"/>
    </location>
</feature>
<accession>A0AAE1LXD9</accession>
<dbReference type="Gene3D" id="3.40.50.150">
    <property type="entry name" value="Vaccinia Virus protein VP39"/>
    <property type="match status" value="1"/>
</dbReference>
<feature type="compositionally biased region" description="Low complexity" evidence="4">
    <location>
        <begin position="311"/>
        <end position="322"/>
    </location>
</feature>
<protein>
    <recommendedName>
        <fullName evidence="5">Association with the SNF1 complex (ASC) domain-containing protein</fullName>
    </recommendedName>
</protein>
<dbReference type="InterPro" id="IPR029063">
    <property type="entry name" value="SAM-dependent_MTases_sf"/>
</dbReference>
<feature type="region of interest" description="Disordered" evidence="4">
    <location>
        <begin position="433"/>
        <end position="455"/>
    </location>
</feature>
<comment type="subcellular location">
    <subcellularLocation>
        <location evidence="1">Cytoplasm</location>
    </subcellularLocation>
</comment>
<evidence type="ECO:0000256" key="2">
    <source>
        <dbReference type="ARBA" id="ARBA00010926"/>
    </source>
</evidence>
<dbReference type="CDD" id="cd02440">
    <property type="entry name" value="AdoMet_MTases"/>
    <property type="match status" value="1"/>
</dbReference>
<feature type="compositionally biased region" description="Polar residues" evidence="4">
    <location>
        <begin position="34"/>
        <end position="43"/>
    </location>
</feature>
<evidence type="ECO:0000313" key="6">
    <source>
        <dbReference type="EMBL" id="KAK4069748.1"/>
    </source>
</evidence>
<dbReference type="GO" id="GO:0005737">
    <property type="term" value="C:cytoplasm"/>
    <property type="evidence" value="ECO:0007669"/>
    <property type="project" value="UniProtKB-SubCell"/>
</dbReference>
<dbReference type="EMBL" id="JAWRVG010000028">
    <property type="protein sequence ID" value="KAK4069748.1"/>
    <property type="molecule type" value="Genomic_DNA"/>
</dbReference>
<feature type="region of interest" description="Disordered" evidence="4">
    <location>
        <begin position="557"/>
        <end position="590"/>
    </location>
</feature>
<dbReference type="InterPro" id="IPR037256">
    <property type="entry name" value="ASC_dom_sf"/>
</dbReference>
<dbReference type="InterPro" id="IPR050827">
    <property type="entry name" value="CRP1_MDG1_kinase"/>
</dbReference>
<evidence type="ECO:0000259" key="5">
    <source>
        <dbReference type="SMART" id="SM01010"/>
    </source>
</evidence>
<comment type="similarity">
    <text evidence="2">Belongs to the 5'-AMP-activated protein kinase beta subunit family.</text>
</comment>
<dbReference type="PANTHER" id="PTHR10343:SF84">
    <property type="entry name" value="5'-AMP-ACTIVATED PROTEIN KINASE SUBUNIT BETA-1"/>
    <property type="match status" value="1"/>
</dbReference>
<feature type="compositionally biased region" description="Low complexity" evidence="4">
    <location>
        <begin position="244"/>
        <end position="262"/>
    </location>
</feature>
<dbReference type="InterPro" id="IPR013783">
    <property type="entry name" value="Ig-like_fold"/>
</dbReference>
<dbReference type="GO" id="GO:0005634">
    <property type="term" value="C:nucleus"/>
    <property type="evidence" value="ECO:0007669"/>
    <property type="project" value="TreeGrafter"/>
</dbReference>
<comment type="caution">
    <text evidence="6">The sequence shown here is derived from an EMBL/GenBank/DDBJ whole genome shotgun (WGS) entry which is preliminary data.</text>
</comment>
<dbReference type="RefSeq" id="XP_062754206.1">
    <property type="nucleotide sequence ID" value="XM_062901551.1"/>
</dbReference>
<evidence type="ECO:0000256" key="4">
    <source>
        <dbReference type="SAM" id="MobiDB-lite"/>
    </source>
</evidence>
<evidence type="ECO:0000256" key="3">
    <source>
        <dbReference type="ARBA" id="ARBA00022490"/>
    </source>
</evidence>
<dbReference type="Pfam" id="PF13489">
    <property type="entry name" value="Methyltransf_23"/>
    <property type="match status" value="1"/>
</dbReference>
<sequence length="1015" mass="111593">MAAPGQNVPDVDSTLAAQVQGTSTAHRQHEATRSIHQVPSTPALTRAAPGGTCSARPKAKSSINPQIRATHSPTTNRNPPNGPDPTGQLPAPVPPTHDRLLHDGLPRHRRDDTTAEGGEKKKDLNLEPPRASPLDTHRDPLRNPHRRFILSARRNPTTFAQASSRESPRCPALLAGALCNDKPPTGRLCNPPLLPLAAHPLSGIVVFSSRPRFPRPCRHPWSGSQTMGNNHSASNKAGGPGSPPQQQQQPPGLESQSQSPRQPQHRKDGSRNIIPIHGARAAAATESSSLQAQGSIAASVPKPKSVPATGVSSLSGSPHSSTVSSVANAAAAVAAAVVAGSPKPSEPRPILRDEPSKPVAVPIDGSLARPHIPAVPPYIDAQLFSNSSLTDMYMMRPPRLPLPIEEEVHTPGSPILGPDESLADLELGESSEALTRKSSALSSGTAEDDEGEELRVDKTRPVVATRIEWKGGGEKIWVTGTIFHWNRKLRLRPVEGQPGVFAATIHVLPGTHHIRFLVDGIMQTSPELPTTVDFGNNLVNYIEVNPDDVLATRKGEAVEATEAGKEKSESQADSESKEEPKVARGKPVLPQEAYNGQIPQYLLDFDQAEESPAYRNAVSAIEKLTTPPSLPGFLGKPILNAATLMKDDNSVLNMPNHTVLNHLATSSIKNNVLAVSATTRYHNKTDAYPDDQADVDSTYGSDQDSTYTGSITSSIYNYQYENGRRYHAYREGQYVLPNDQQEQERLDLQHHIWRLLVGGRLFTAPLPTHTGEDEDEDELRILDLGTGTGIWAIDMADEFPNAAVFGVDLSPIQPDWVPNNCRFHVDDYEDQWTYHEDEKFDYIHGRALSGTSADWPRFYRQVMENLKPGGWLEMQEYDAWIFSDDDSCDRAPWTMEWVDKLDAASRMYGKQINVARHQKQWIIDAGFEDVEEKVYRIPIGPWAKDPTLKELGKFELTHMQMSVDSHTPALFTRVLNYSKDQADVLMEGVKREFRSRDLRLITCYRFIVGRKPLDS</sequence>
<feature type="region of interest" description="Disordered" evidence="4">
    <location>
        <begin position="685"/>
        <end position="704"/>
    </location>
</feature>
<dbReference type="GO" id="GO:0031588">
    <property type="term" value="C:nucleotide-activated protein kinase complex"/>
    <property type="evidence" value="ECO:0007669"/>
    <property type="project" value="TreeGrafter"/>
</dbReference>
<dbReference type="PANTHER" id="PTHR10343">
    <property type="entry name" value="5'-AMP-ACTIVATED PROTEIN KINASE , BETA SUBUNIT"/>
    <property type="match status" value="1"/>
</dbReference>
<dbReference type="SUPFAM" id="SSF160219">
    <property type="entry name" value="AMPKBI-like"/>
    <property type="match status" value="1"/>
</dbReference>
<feature type="region of interest" description="Disordered" evidence="4">
    <location>
        <begin position="216"/>
        <end position="271"/>
    </location>
</feature>
<feature type="domain" description="Association with the SNF1 complex (ASC)" evidence="5">
    <location>
        <begin position="587"/>
        <end position="692"/>
    </location>
</feature>